<accession>A0A448XK80</accession>
<dbReference type="AlphaFoldDB" id="A0A448XK80"/>
<feature type="compositionally biased region" description="Basic residues" evidence="1">
    <location>
        <begin position="113"/>
        <end position="124"/>
    </location>
</feature>
<dbReference type="Proteomes" id="UP000784294">
    <property type="component" value="Unassembled WGS sequence"/>
</dbReference>
<sequence length="338" mass="36545">HTGTPSPRISSRNQLTPSVRRSVGRSHYLGGRKSPHAALLANPTSTIWRPAPTPSHIPTPPDAQRHKHSSTRHQVASNPVNTRHAYHQLGGRNKRRQSDIGVVGMLAAGGQHWHQRQCHQRRPTARAAATPETGNCTNMRKNAHFTARAPLLRCARFASSSSAAQAAPTHMDRRANMRTTDAFSPNPSTNRSSVCGEACRASSGPRRENLAFRAGLRFTRPGPARPADERVRECMKSQLSHWVESSGLPEPPAYRSPSPLDLRAPNRTPRFIVSRSVGRQPPAPPAPPAAPSASSRPASDLVMPAPPRSAASLGCPFACPPRRVSLRRASARITASPA</sequence>
<evidence type="ECO:0000256" key="1">
    <source>
        <dbReference type="SAM" id="MobiDB-lite"/>
    </source>
</evidence>
<dbReference type="EMBL" id="CAAALY010258653">
    <property type="protein sequence ID" value="VEL38683.1"/>
    <property type="molecule type" value="Genomic_DNA"/>
</dbReference>
<feature type="compositionally biased region" description="Pro residues" evidence="1">
    <location>
        <begin position="281"/>
        <end position="290"/>
    </location>
</feature>
<organism evidence="2 3">
    <name type="scientific">Protopolystoma xenopodis</name>
    <dbReference type="NCBI Taxonomy" id="117903"/>
    <lineage>
        <taxon>Eukaryota</taxon>
        <taxon>Metazoa</taxon>
        <taxon>Spiralia</taxon>
        <taxon>Lophotrochozoa</taxon>
        <taxon>Platyhelminthes</taxon>
        <taxon>Monogenea</taxon>
        <taxon>Polyopisthocotylea</taxon>
        <taxon>Polystomatidea</taxon>
        <taxon>Polystomatidae</taxon>
        <taxon>Protopolystoma</taxon>
    </lineage>
</organism>
<reference evidence="2" key="1">
    <citation type="submission" date="2018-11" db="EMBL/GenBank/DDBJ databases">
        <authorList>
            <consortium name="Pathogen Informatics"/>
        </authorList>
    </citation>
    <scope>NUCLEOTIDE SEQUENCE</scope>
</reference>
<protein>
    <submittedName>
        <fullName evidence="2">Uncharacterized protein</fullName>
    </submittedName>
</protein>
<feature type="compositionally biased region" description="Pro residues" evidence="1">
    <location>
        <begin position="51"/>
        <end position="61"/>
    </location>
</feature>
<evidence type="ECO:0000313" key="2">
    <source>
        <dbReference type="EMBL" id="VEL38683.1"/>
    </source>
</evidence>
<feature type="compositionally biased region" description="Polar residues" evidence="1">
    <location>
        <begin position="1"/>
        <end position="19"/>
    </location>
</feature>
<name>A0A448XK80_9PLAT</name>
<feature type="region of interest" description="Disordered" evidence="1">
    <location>
        <begin position="1"/>
        <end position="33"/>
    </location>
</feature>
<feature type="region of interest" description="Disordered" evidence="1">
    <location>
        <begin position="113"/>
        <end position="135"/>
    </location>
</feature>
<evidence type="ECO:0000313" key="3">
    <source>
        <dbReference type="Proteomes" id="UP000784294"/>
    </source>
</evidence>
<comment type="caution">
    <text evidence="2">The sequence shown here is derived from an EMBL/GenBank/DDBJ whole genome shotgun (WGS) entry which is preliminary data.</text>
</comment>
<feature type="region of interest" description="Disordered" evidence="1">
    <location>
        <begin position="242"/>
        <end position="316"/>
    </location>
</feature>
<feature type="region of interest" description="Disordered" evidence="1">
    <location>
        <begin position="45"/>
        <end position="76"/>
    </location>
</feature>
<feature type="region of interest" description="Disordered" evidence="1">
    <location>
        <begin position="179"/>
        <end position="200"/>
    </location>
</feature>
<feature type="compositionally biased region" description="Polar residues" evidence="1">
    <location>
        <begin position="179"/>
        <end position="193"/>
    </location>
</feature>
<proteinExistence type="predicted"/>
<gene>
    <name evidence="2" type="ORF">PXEA_LOCUS32123</name>
</gene>
<keyword evidence="3" id="KW-1185">Reference proteome</keyword>
<feature type="non-terminal residue" evidence="2">
    <location>
        <position position="338"/>
    </location>
</feature>